<dbReference type="PANTHER" id="PTHR24055">
    <property type="entry name" value="MITOGEN-ACTIVATED PROTEIN KINASE"/>
    <property type="match status" value="1"/>
</dbReference>
<dbReference type="PROSITE" id="PS00107">
    <property type="entry name" value="PROTEIN_KINASE_ATP"/>
    <property type="match status" value="1"/>
</dbReference>
<dbReference type="InterPro" id="IPR011009">
    <property type="entry name" value="Kinase-like_dom_sf"/>
</dbReference>
<evidence type="ECO:0000256" key="6">
    <source>
        <dbReference type="ARBA" id="ARBA00022840"/>
    </source>
</evidence>
<dbReference type="EMBL" id="BGZK01000689">
    <property type="protein sequence ID" value="GBP56296.1"/>
    <property type="molecule type" value="Genomic_DNA"/>
</dbReference>
<keyword evidence="6 9" id="KW-0067">ATP-binding</keyword>
<keyword evidence="4 9" id="KW-0547">Nucleotide-binding</keyword>
<dbReference type="InterPro" id="IPR050117">
    <property type="entry name" value="MAPK"/>
</dbReference>
<dbReference type="OrthoDB" id="548217at2759"/>
<dbReference type="GO" id="GO:0005524">
    <property type="term" value="F:ATP binding"/>
    <property type="evidence" value="ECO:0007669"/>
    <property type="project" value="UniProtKB-UniRule"/>
</dbReference>
<keyword evidence="2" id="KW-0723">Serine/threonine-protein kinase</keyword>
<evidence type="ECO:0000256" key="7">
    <source>
        <dbReference type="ARBA" id="ARBA00047811"/>
    </source>
</evidence>
<dbReference type="Proteomes" id="UP000299102">
    <property type="component" value="Unassembled WGS sequence"/>
</dbReference>
<dbReference type="InterPro" id="IPR008271">
    <property type="entry name" value="Ser/Thr_kinase_AS"/>
</dbReference>
<keyword evidence="5" id="KW-0418">Kinase</keyword>
<dbReference type="PROSITE" id="PS50011">
    <property type="entry name" value="PROTEIN_KINASE_DOM"/>
    <property type="match status" value="1"/>
</dbReference>
<dbReference type="InterPro" id="IPR017441">
    <property type="entry name" value="Protein_kinase_ATP_BS"/>
</dbReference>
<dbReference type="EC" id="2.7.11.22" evidence="1"/>
<evidence type="ECO:0000256" key="1">
    <source>
        <dbReference type="ARBA" id="ARBA00012425"/>
    </source>
</evidence>
<dbReference type="SMART" id="SM00220">
    <property type="entry name" value="S_TKc"/>
    <property type="match status" value="1"/>
</dbReference>
<dbReference type="SUPFAM" id="SSF56112">
    <property type="entry name" value="Protein kinase-like (PK-like)"/>
    <property type="match status" value="2"/>
</dbReference>
<keyword evidence="3" id="KW-0808">Transferase</keyword>
<dbReference type="AlphaFoldDB" id="A0A4C1WXM3"/>
<evidence type="ECO:0000256" key="8">
    <source>
        <dbReference type="ARBA" id="ARBA00048367"/>
    </source>
</evidence>
<comment type="catalytic activity">
    <reaction evidence="7">
        <text>L-threonyl-[protein] + ATP = O-phospho-L-threonyl-[protein] + ADP + H(+)</text>
        <dbReference type="Rhea" id="RHEA:46608"/>
        <dbReference type="Rhea" id="RHEA-COMP:11060"/>
        <dbReference type="Rhea" id="RHEA-COMP:11605"/>
        <dbReference type="ChEBI" id="CHEBI:15378"/>
        <dbReference type="ChEBI" id="CHEBI:30013"/>
        <dbReference type="ChEBI" id="CHEBI:30616"/>
        <dbReference type="ChEBI" id="CHEBI:61977"/>
        <dbReference type="ChEBI" id="CHEBI:456216"/>
        <dbReference type="EC" id="2.7.11.22"/>
    </reaction>
</comment>
<feature type="binding site" evidence="9">
    <location>
        <position position="88"/>
    </location>
    <ligand>
        <name>ATP</name>
        <dbReference type="ChEBI" id="CHEBI:30616"/>
    </ligand>
</feature>
<evidence type="ECO:0000256" key="2">
    <source>
        <dbReference type="ARBA" id="ARBA00022527"/>
    </source>
</evidence>
<comment type="catalytic activity">
    <reaction evidence="8">
        <text>L-seryl-[protein] + ATP = O-phospho-L-seryl-[protein] + ADP + H(+)</text>
        <dbReference type="Rhea" id="RHEA:17989"/>
        <dbReference type="Rhea" id="RHEA-COMP:9863"/>
        <dbReference type="Rhea" id="RHEA-COMP:11604"/>
        <dbReference type="ChEBI" id="CHEBI:15378"/>
        <dbReference type="ChEBI" id="CHEBI:29999"/>
        <dbReference type="ChEBI" id="CHEBI:30616"/>
        <dbReference type="ChEBI" id="CHEBI:83421"/>
        <dbReference type="ChEBI" id="CHEBI:456216"/>
        <dbReference type="EC" id="2.7.11.22"/>
    </reaction>
</comment>
<evidence type="ECO:0000256" key="3">
    <source>
        <dbReference type="ARBA" id="ARBA00022679"/>
    </source>
</evidence>
<dbReference type="Pfam" id="PF00069">
    <property type="entry name" value="Pkinase"/>
    <property type="match status" value="2"/>
</dbReference>
<evidence type="ECO:0000256" key="5">
    <source>
        <dbReference type="ARBA" id="ARBA00022777"/>
    </source>
</evidence>
<dbReference type="GO" id="GO:0004693">
    <property type="term" value="F:cyclin-dependent protein serine/threonine kinase activity"/>
    <property type="evidence" value="ECO:0007669"/>
    <property type="project" value="UniProtKB-EC"/>
</dbReference>
<keyword evidence="12" id="KW-1185">Reference proteome</keyword>
<dbReference type="InterPro" id="IPR000719">
    <property type="entry name" value="Prot_kinase_dom"/>
</dbReference>
<gene>
    <name evidence="11" type="ORF">EVAR_28876_1</name>
</gene>
<organism evidence="11 12">
    <name type="scientific">Eumeta variegata</name>
    <name type="common">Bagworm moth</name>
    <name type="synonym">Eumeta japonica</name>
    <dbReference type="NCBI Taxonomy" id="151549"/>
    <lineage>
        <taxon>Eukaryota</taxon>
        <taxon>Metazoa</taxon>
        <taxon>Ecdysozoa</taxon>
        <taxon>Arthropoda</taxon>
        <taxon>Hexapoda</taxon>
        <taxon>Insecta</taxon>
        <taxon>Pterygota</taxon>
        <taxon>Neoptera</taxon>
        <taxon>Endopterygota</taxon>
        <taxon>Lepidoptera</taxon>
        <taxon>Glossata</taxon>
        <taxon>Ditrysia</taxon>
        <taxon>Tineoidea</taxon>
        <taxon>Psychidae</taxon>
        <taxon>Oiketicinae</taxon>
        <taxon>Eumeta</taxon>
    </lineage>
</organism>
<dbReference type="Gene3D" id="1.10.510.10">
    <property type="entry name" value="Transferase(Phosphotransferase) domain 1"/>
    <property type="match status" value="2"/>
</dbReference>
<proteinExistence type="predicted"/>
<feature type="domain" description="Protein kinase" evidence="10">
    <location>
        <begin position="58"/>
        <end position="572"/>
    </location>
</feature>
<sequence length="577" mass="64168">MGFGSVRLSDGFKRLNTLELLTRKGDDEDGNARRSFVPLCDRYQASLSFVAVTGQCSGVVFAKVGEGSYGVVLKCRRRDTGQLVAIKKFLETEDDATVRKMALREIRMLKKLRHEHLVNLIEVFRRKKRFYLVLEYLEHTLLDALDASPGGLGERTARAYLYQLLKALAYCHQNSSISSHVSSFIKKRSNHQFRGTLLARHLGRLLLCQHGIASSDSVRFLNLNQIVWDPPYFNPTEEASGVLWSCECSWATMTTYFLGVCILICPSSRGITQNHNVTKAVSLRDFKSFQKSVCPYTVEHVLPLNYIIHRDVKPENVLVSSSSVVKLCDLGFARSLASPGEPFTEYVATRWYRAPELLVADHNSSQLHVLERYGAEVDIWAAGCLFAEMLTGDPLFPGDSDIDQLDLIIATVGDALPLHIYFFSQKSQHHTGDFLGVASVHRTTRPVNYHTLIEYGRKAVASAVAFSTFRWPTPLLHQPPPPSTRYPIPFQKVGNAQVTALVLQESMGDGKLAPRHQQVVARLSRGGAGASRRGSGGALPGSGAGRDLLVACLRTEPRARPTAAALLKHKYGRNFRE</sequence>
<evidence type="ECO:0000256" key="9">
    <source>
        <dbReference type="PROSITE-ProRule" id="PRU10141"/>
    </source>
</evidence>
<comment type="caution">
    <text evidence="11">The sequence shown here is derived from an EMBL/GenBank/DDBJ whole genome shotgun (WGS) entry which is preliminary data.</text>
</comment>
<accession>A0A4C1WXM3</accession>
<evidence type="ECO:0000256" key="4">
    <source>
        <dbReference type="ARBA" id="ARBA00022741"/>
    </source>
</evidence>
<evidence type="ECO:0000259" key="10">
    <source>
        <dbReference type="PROSITE" id="PS50011"/>
    </source>
</evidence>
<dbReference type="FunFam" id="3.30.200.20:FF:000049">
    <property type="entry name" value="cyclin-dependent kinase-like 1 isoform X1"/>
    <property type="match status" value="1"/>
</dbReference>
<evidence type="ECO:0000313" key="12">
    <source>
        <dbReference type="Proteomes" id="UP000299102"/>
    </source>
</evidence>
<dbReference type="PROSITE" id="PS00108">
    <property type="entry name" value="PROTEIN_KINASE_ST"/>
    <property type="match status" value="1"/>
</dbReference>
<reference evidence="11 12" key="1">
    <citation type="journal article" date="2019" name="Commun. Biol.">
        <title>The bagworm genome reveals a unique fibroin gene that provides high tensile strength.</title>
        <authorList>
            <person name="Kono N."/>
            <person name="Nakamura H."/>
            <person name="Ohtoshi R."/>
            <person name="Tomita M."/>
            <person name="Numata K."/>
            <person name="Arakawa K."/>
        </authorList>
    </citation>
    <scope>NUCLEOTIDE SEQUENCE [LARGE SCALE GENOMIC DNA]</scope>
</reference>
<evidence type="ECO:0000313" key="11">
    <source>
        <dbReference type="EMBL" id="GBP56296.1"/>
    </source>
</evidence>
<protein>
    <recommendedName>
        <fullName evidence="1">cyclin-dependent kinase</fullName>
        <ecNumber evidence="1">2.7.11.22</ecNumber>
    </recommendedName>
</protein>
<name>A0A4C1WXM3_EUMVA</name>